<dbReference type="SUPFAM" id="SSF52172">
    <property type="entry name" value="CheY-like"/>
    <property type="match status" value="1"/>
</dbReference>
<dbReference type="EMBL" id="CP013099">
    <property type="protein sequence ID" value="ALP54001.1"/>
    <property type="molecule type" value="Genomic_DNA"/>
</dbReference>
<evidence type="ECO:0008006" key="11">
    <source>
        <dbReference type="Google" id="ProtNLM"/>
    </source>
</evidence>
<dbReference type="Proteomes" id="UP000055136">
    <property type="component" value="Chromosome"/>
</dbReference>
<evidence type="ECO:0000256" key="4">
    <source>
        <dbReference type="ARBA" id="ARBA00023125"/>
    </source>
</evidence>
<keyword evidence="1 6" id="KW-0597">Phosphoprotein</keyword>
<evidence type="ECO:0000313" key="10">
    <source>
        <dbReference type="Proteomes" id="UP000055136"/>
    </source>
</evidence>
<dbReference type="InterPro" id="IPR039420">
    <property type="entry name" value="WalR-like"/>
</dbReference>
<keyword evidence="3" id="KW-0805">Transcription regulation</keyword>
<dbReference type="SUPFAM" id="SSF46894">
    <property type="entry name" value="C-terminal effector domain of the bipartite response regulators"/>
    <property type="match status" value="1"/>
</dbReference>
<dbReference type="PRINTS" id="PR00038">
    <property type="entry name" value="HTHLUXR"/>
</dbReference>
<accession>A0A0S2TFR3</accession>
<evidence type="ECO:0000313" key="9">
    <source>
        <dbReference type="EMBL" id="ALP54001.1"/>
    </source>
</evidence>
<dbReference type="GO" id="GO:0003677">
    <property type="term" value="F:DNA binding"/>
    <property type="evidence" value="ECO:0007669"/>
    <property type="project" value="UniProtKB-KW"/>
</dbReference>
<keyword evidence="10" id="KW-1185">Reference proteome</keyword>
<dbReference type="SMART" id="SM00421">
    <property type="entry name" value="HTH_LUXR"/>
    <property type="match status" value="1"/>
</dbReference>
<dbReference type="CDD" id="cd17537">
    <property type="entry name" value="REC_FixJ"/>
    <property type="match status" value="1"/>
</dbReference>
<evidence type="ECO:0000256" key="3">
    <source>
        <dbReference type="ARBA" id="ARBA00023015"/>
    </source>
</evidence>
<reference evidence="9" key="1">
    <citation type="submission" date="2015-10" db="EMBL/GenBank/DDBJ databases">
        <title>Description of Candidatus Tenderia electrophaga gen. nov, sp. nov., an Uncultivated Electroautotroph from a Biocathode Enrichment.</title>
        <authorList>
            <person name="Eddie B.J."/>
            <person name="Malanoski A.P."/>
            <person name="Wang Z."/>
            <person name="Hall R.J."/>
            <person name="Oh S.D."/>
            <person name="Heiner C."/>
            <person name="Lin B."/>
            <person name="Strycharz-Glaven S.M."/>
        </authorList>
    </citation>
    <scope>NUCLEOTIDE SEQUENCE [LARGE SCALE GENOMIC DNA]</scope>
    <source>
        <strain evidence="9">NRL1</strain>
    </source>
</reference>
<evidence type="ECO:0000259" key="7">
    <source>
        <dbReference type="PROSITE" id="PS50043"/>
    </source>
</evidence>
<dbReference type="Gene3D" id="3.40.50.2300">
    <property type="match status" value="1"/>
</dbReference>
<evidence type="ECO:0000256" key="2">
    <source>
        <dbReference type="ARBA" id="ARBA00023012"/>
    </source>
</evidence>
<dbReference type="GO" id="GO:0006355">
    <property type="term" value="P:regulation of DNA-templated transcription"/>
    <property type="evidence" value="ECO:0007669"/>
    <property type="project" value="InterPro"/>
</dbReference>
<dbReference type="SMART" id="SM00448">
    <property type="entry name" value="REC"/>
    <property type="match status" value="1"/>
</dbReference>
<dbReference type="InterPro" id="IPR001789">
    <property type="entry name" value="Sig_transdc_resp-reg_receiver"/>
</dbReference>
<sequence>MFQVVYVIDDEVAICRALTKILDDVGHVVECFATAEEFLAVCERNFRGCIITDVNMPGMSGLLLQDELKRRGVSLPIIFMTGYGRVESAVQAMKKGAVDFLEKPVSPEQLIERVEQALAYDRRQHQLATAARKLNERIAYLTPREKEVIKLVAEGRTNKEAAKALGISFRTVEKYRAGAMAKLKISSAMELSEAAKLLIDSVTE</sequence>
<dbReference type="InterPro" id="IPR016032">
    <property type="entry name" value="Sig_transdc_resp-reg_C-effctor"/>
</dbReference>
<evidence type="ECO:0000259" key="8">
    <source>
        <dbReference type="PROSITE" id="PS50110"/>
    </source>
</evidence>
<dbReference type="AlphaFoldDB" id="A0A0S2TFR3"/>
<dbReference type="InterPro" id="IPR036388">
    <property type="entry name" value="WH-like_DNA-bd_sf"/>
</dbReference>
<dbReference type="STRING" id="1748243.Tel_13145"/>
<proteinExistence type="predicted"/>
<feature type="domain" description="Response regulatory" evidence="8">
    <location>
        <begin position="4"/>
        <end position="118"/>
    </location>
</feature>
<dbReference type="Pfam" id="PF00072">
    <property type="entry name" value="Response_reg"/>
    <property type="match status" value="1"/>
</dbReference>
<name>A0A0S2TFR3_9GAMM</name>
<keyword evidence="5" id="KW-0804">Transcription</keyword>
<evidence type="ECO:0000256" key="6">
    <source>
        <dbReference type="PROSITE-ProRule" id="PRU00169"/>
    </source>
</evidence>
<dbReference type="KEGG" id="tee:Tel_13145"/>
<feature type="modified residue" description="4-aspartylphosphate" evidence="6">
    <location>
        <position position="53"/>
    </location>
</feature>
<dbReference type="PROSITE" id="PS50110">
    <property type="entry name" value="RESPONSE_REGULATORY"/>
    <property type="match status" value="1"/>
</dbReference>
<dbReference type="Pfam" id="PF00196">
    <property type="entry name" value="GerE"/>
    <property type="match status" value="1"/>
</dbReference>
<dbReference type="PANTHER" id="PTHR43214">
    <property type="entry name" value="TWO-COMPONENT RESPONSE REGULATOR"/>
    <property type="match status" value="1"/>
</dbReference>
<dbReference type="Gene3D" id="1.10.10.10">
    <property type="entry name" value="Winged helix-like DNA-binding domain superfamily/Winged helix DNA-binding domain"/>
    <property type="match status" value="1"/>
</dbReference>
<protein>
    <recommendedName>
        <fullName evidence="11">LuxR family transcriptional regulator</fullName>
    </recommendedName>
</protein>
<keyword evidence="2" id="KW-0902">Two-component regulatory system</keyword>
<organism evidence="9 10">
    <name type="scientific">Candidatus Tenderia electrophaga</name>
    <dbReference type="NCBI Taxonomy" id="1748243"/>
    <lineage>
        <taxon>Bacteria</taxon>
        <taxon>Pseudomonadati</taxon>
        <taxon>Pseudomonadota</taxon>
        <taxon>Gammaproteobacteria</taxon>
        <taxon>Candidatus Tenderiales</taxon>
        <taxon>Candidatus Tenderiaceae</taxon>
        <taxon>Candidatus Tenderia</taxon>
    </lineage>
</organism>
<feature type="domain" description="HTH luxR-type" evidence="7">
    <location>
        <begin position="134"/>
        <end position="199"/>
    </location>
</feature>
<dbReference type="InterPro" id="IPR011006">
    <property type="entry name" value="CheY-like_superfamily"/>
</dbReference>
<dbReference type="GO" id="GO:0000160">
    <property type="term" value="P:phosphorelay signal transduction system"/>
    <property type="evidence" value="ECO:0007669"/>
    <property type="project" value="UniProtKB-KW"/>
</dbReference>
<keyword evidence="4" id="KW-0238">DNA-binding</keyword>
<dbReference type="PANTHER" id="PTHR43214:SF44">
    <property type="entry name" value="TWO-COMPONENT RESPONSE REGULATOR"/>
    <property type="match status" value="1"/>
</dbReference>
<evidence type="ECO:0000256" key="5">
    <source>
        <dbReference type="ARBA" id="ARBA00023163"/>
    </source>
</evidence>
<dbReference type="CDD" id="cd06170">
    <property type="entry name" value="LuxR_C_like"/>
    <property type="match status" value="1"/>
</dbReference>
<dbReference type="PROSITE" id="PS50043">
    <property type="entry name" value="HTH_LUXR_2"/>
    <property type="match status" value="1"/>
</dbReference>
<gene>
    <name evidence="9" type="ORF">Tel_13145</name>
</gene>
<dbReference type="FunFam" id="3.40.50.2300:FF:000018">
    <property type="entry name" value="DNA-binding transcriptional regulator NtrC"/>
    <property type="match status" value="1"/>
</dbReference>
<evidence type="ECO:0000256" key="1">
    <source>
        <dbReference type="ARBA" id="ARBA00022553"/>
    </source>
</evidence>
<dbReference type="InterPro" id="IPR000792">
    <property type="entry name" value="Tscrpt_reg_LuxR_C"/>
</dbReference>